<dbReference type="EMBL" id="JBBBZM010000009">
    <property type="protein sequence ID" value="KAL0639739.1"/>
    <property type="molecule type" value="Genomic_DNA"/>
</dbReference>
<dbReference type="SUPFAM" id="SSF50978">
    <property type="entry name" value="WD40 repeat-like"/>
    <property type="match status" value="1"/>
</dbReference>
<keyword evidence="2" id="KW-0677">Repeat</keyword>
<accession>A0ABR3GUW5</accession>
<feature type="repeat" description="WD" evidence="4">
    <location>
        <begin position="597"/>
        <end position="638"/>
    </location>
</feature>
<feature type="compositionally biased region" description="Basic and acidic residues" evidence="5">
    <location>
        <begin position="914"/>
        <end position="926"/>
    </location>
</feature>
<dbReference type="InterPro" id="IPR051570">
    <property type="entry name" value="TBC1_cilium_biogenesis"/>
</dbReference>
<dbReference type="InterPro" id="IPR036322">
    <property type="entry name" value="WD40_repeat_dom_sf"/>
</dbReference>
<dbReference type="PRINTS" id="PR00320">
    <property type="entry name" value="GPROTEINBRPT"/>
</dbReference>
<dbReference type="Proteomes" id="UP001447188">
    <property type="component" value="Unassembled WGS sequence"/>
</dbReference>
<evidence type="ECO:0000313" key="8">
    <source>
        <dbReference type="Proteomes" id="UP001447188"/>
    </source>
</evidence>
<evidence type="ECO:0000256" key="2">
    <source>
        <dbReference type="ARBA" id="ARBA00022737"/>
    </source>
</evidence>
<feature type="region of interest" description="Disordered" evidence="5">
    <location>
        <begin position="303"/>
        <end position="334"/>
    </location>
</feature>
<dbReference type="Pfam" id="PF25172">
    <property type="entry name" value="Beta-prop_WDR3_2nd"/>
    <property type="match status" value="1"/>
</dbReference>
<dbReference type="InterPro" id="IPR015943">
    <property type="entry name" value="WD40/YVTN_repeat-like_dom_sf"/>
</dbReference>
<dbReference type="PANTHER" id="PTHR19853">
    <property type="entry name" value="WD REPEAT CONTAINING PROTEIN 3 WDR3"/>
    <property type="match status" value="1"/>
</dbReference>
<evidence type="ECO:0000256" key="4">
    <source>
        <dbReference type="PROSITE-ProRule" id="PRU00221"/>
    </source>
</evidence>
<dbReference type="PROSITE" id="PS50294">
    <property type="entry name" value="WD_REPEATS_REGION"/>
    <property type="match status" value="5"/>
</dbReference>
<keyword evidence="1 4" id="KW-0853">WD repeat</keyword>
<sequence length="936" mass="103149">MVKSYLRFEHLRTFGIVASGTANAVWTPDASPSSSGKRTGAGQAVVPANEEVLTWDIKKGELLARWRDPKCKSEVSCISQSKTDRDIFAVGYADGSIRLWDSKTATVILSFNGHRAAVSTLSFDRSGSRLASGSKDAHIIVWDLIAEVGLYRLRGHKDAITKIEFLRGEDEDALGGNTDGWLISTGKDTLIKLWDLSTQHCVETHVAHHGECWTMAVSPDQRGCITAGNDGELKVWGIDTSALSTRAKADSDCLIPRGTLYRQTKDRATSVTFHPTSNFVASHGADKNVEIWRIRTEDEVKKALKRKRKRKEAKSVATAAADDDGSKPPDEDTPETLAAAEVGDVFVSYVTLRTGGKVRSVDWATRGGTKASDAVQILVSCTNNTLEFYDIPKTVRTEGKKDSAEVPDYNKVYAVDLPGHRTDIRALALSSDDRMLASASSGSLKIWNVHTSTCIRTFECGYALSCAFLPGDKIVVVGTKAGAIELFDVASSAIIDTIQAHEGSIWSLQVHPDGKSLVTGSADKHVKFWEFQIVQEEIPGTKRTTPRLKLAHTRTLKLTDDVLAVRISPNGALLAIALLDNTVKVFFTSTLKHLLNLYGHKLPVLSLDISSDSKLIATCSADKNVKIWGLDFGDCHKSFFAHQDSVMHVAFERDSHNFFSAGKDRLIKYWDGDKFEQILKMDGHHGEVWALAVGRVSEIVVSASHDKSIRVWSQTDEEIFLEEEREKELEELYETTLTTSLDADTNNPDGPEATSTSKQTLDTLMAGERLMAALDIGTIDLAQTAGPRNPVFIALGNISADQHVLRTTQKIPAAHLQDALLVLPFERVRALLVFVDIWARKAVNIPLTCRVLFFILKTHHRQIVAAKTMRVMLDSVRVNLRTALLCQKDQMGFNLAAVRFVGAAVEAGRNREFGDEEARREEEERGRRKRGFATVA</sequence>
<feature type="region of interest" description="Disordered" evidence="5">
    <location>
        <begin position="914"/>
        <end position="936"/>
    </location>
</feature>
<dbReference type="PROSITE" id="PS50082">
    <property type="entry name" value="WD_REPEATS_2"/>
    <property type="match status" value="10"/>
</dbReference>
<feature type="compositionally biased region" description="Basic residues" evidence="5">
    <location>
        <begin position="303"/>
        <end position="312"/>
    </location>
</feature>
<dbReference type="SUPFAM" id="SSF117289">
    <property type="entry name" value="Nucleoporin domain"/>
    <property type="match status" value="1"/>
</dbReference>
<feature type="repeat" description="WD" evidence="4">
    <location>
        <begin position="111"/>
        <end position="144"/>
    </location>
</feature>
<feature type="repeat" description="WD" evidence="4">
    <location>
        <begin position="417"/>
        <end position="457"/>
    </location>
</feature>
<feature type="repeat" description="WD" evidence="4">
    <location>
        <begin position="182"/>
        <end position="204"/>
    </location>
</feature>
<feature type="compositionally biased region" description="Basic residues" evidence="5">
    <location>
        <begin position="927"/>
        <end position="936"/>
    </location>
</feature>
<feature type="repeat" description="WD" evidence="4">
    <location>
        <begin position="498"/>
        <end position="532"/>
    </location>
</feature>
<evidence type="ECO:0000256" key="5">
    <source>
        <dbReference type="SAM" id="MobiDB-lite"/>
    </source>
</evidence>
<gene>
    <name evidence="7" type="primary">DIP2</name>
    <name evidence="7" type="ORF">Q9L58_001306</name>
</gene>
<proteinExistence type="inferred from homology"/>
<evidence type="ECO:0000313" key="7">
    <source>
        <dbReference type="EMBL" id="KAL0639739.1"/>
    </source>
</evidence>
<dbReference type="Gene3D" id="2.130.10.10">
    <property type="entry name" value="YVTN repeat-like/Quinoprotein amine dehydrogenase"/>
    <property type="match status" value="4"/>
</dbReference>
<dbReference type="PROSITE" id="PS00678">
    <property type="entry name" value="WD_REPEATS_1"/>
    <property type="match status" value="3"/>
</dbReference>
<keyword evidence="8" id="KW-1185">Reference proteome</keyword>
<dbReference type="CDD" id="cd00200">
    <property type="entry name" value="WD40"/>
    <property type="match status" value="2"/>
</dbReference>
<comment type="similarity">
    <text evidence="3">Belongs to the WD repeat WDR3/UTP12 family.</text>
</comment>
<feature type="domain" description="Small-subunit processome Utp12" evidence="6">
    <location>
        <begin position="801"/>
        <end position="901"/>
    </location>
</feature>
<dbReference type="Pfam" id="PF00400">
    <property type="entry name" value="WD40"/>
    <property type="match status" value="1"/>
</dbReference>
<comment type="caution">
    <text evidence="7">The sequence shown here is derived from an EMBL/GenBank/DDBJ whole genome shotgun (WGS) entry which is preliminary data.</text>
</comment>
<dbReference type="InterPro" id="IPR007148">
    <property type="entry name" value="SSU_processome_Utp12"/>
</dbReference>
<feature type="repeat" description="WD" evidence="4">
    <location>
        <begin position="261"/>
        <end position="302"/>
    </location>
</feature>
<dbReference type="Pfam" id="PF25173">
    <property type="entry name" value="Beta-prop_WDR3_1st"/>
    <property type="match status" value="1"/>
</dbReference>
<dbReference type="SMART" id="SM00320">
    <property type="entry name" value="WD40"/>
    <property type="match status" value="13"/>
</dbReference>
<feature type="repeat" description="WD" evidence="4">
    <location>
        <begin position="681"/>
        <end position="713"/>
    </location>
</feature>
<feature type="region of interest" description="Disordered" evidence="5">
    <location>
        <begin position="737"/>
        <end position="759"/>
    </location>
</feature>
<dbReference type="Pfam" id="PF04003">
    <property type="entry name" value="Utp12"/>
    <property type="match status" value="1"/>
</dbReference>
<dbReference type="InterPro" id="IPR001680">
    <property type="entry name" value="WD40_rpt"/>
</dbReference>
<feature type="compositionally biased region" description="Polar residues" evidence="5">
    <location>
        <begin position="742"/>
        <end position="759"/>
    </location>
</feature>
<evidence type="ECO:0000259" key="6">
    <source>
        <dbReference type="Pfam" id="PF04003"/>
    </source>
</evidence>
<dbReference type="InterPro" id="IPR019775">
    <property type="entry name" value="WD40_repeat_CS"/>
</dbReference>
<name>A0ABR3GUW5_9PEZI</name>
<evidence type="ECO:0000256" key="3">
    <source>
        <dbReference type="ARBA" id="ARBA00038229"/>
    </source>
</evidence>
<protein>
    <submittedName>
        <fullName evidence="7">Beta transducin</fullName>
    </submittedName>
</protein>
<feature type="repeat" description="WD" evidence="4">
    <location>
        <begin position="639"/>
        <end position="671"/>
    </location>
</feature>
<reference evidence="7 8" key="1">
    <citation type="submission" date="2024-02" db="EMBL/GenBank/DDBJ databases">
        <title>Discinaceae phylogenomics.</title>
        <authorList>
            <person name="Dirks A.C."/>
            <person name="James T.Y."/>
        </authorList>
    </citation>
    <scope>NUCLEOTIDE SEQUENCE [LARGE SCALE GENOMIC DNA]</scope>
    <source>
        <strain evidence="7 8">ACD0624</strain>
    </source>
</reference>
<organism evidence="7 8">
    <name type="scientific">Discina gigas</name>
    <dbReference type="NCBI Taxonomy" id="1032678"/>
    <lineage>
        <taxon>Eukaryota</taxon>
        <taxon>Fungi</taxon>
        <taxon>Dikarya</taxon>
        <taxon>Ascomycota</taxon>
        <taxon>Pezizomycotina</taxon>
        <taxon>Pezizomycetes</taxon>
        <taxon>Pezizales</taxon>
        <taxon>Discinaceae</taxon>
        <taxon>Discina</taxon>
    </lineage>
</organism>
<dbReference type="InterPro" id="IPR020472">
    <property type="entry name" value="WD40_PAC1"/>
</dbReference>
<feature type="repeat" description="WD" evidence="4">
    <location>
        <begin position="205"/>
        <end position="246"/>
    </location>
</feature>
<feature type="repeat" description="WD" evidence="4">
    <location>
        <begin position="84"/>
        <end position="110"/>
    </location>
</feature>
<dbReference type="PANTHER" id="PTHR19853:SF0">
    <property type="entry name" value="WD REPEAT-CONTAINING PROTEIN 3"/>
    <property type="match status" value="1"/>
</dbReference>
<evidence type="ECO:0000256" key="1">
    <source>
        <dbReference type="ARBA" id="ARBA00022574"/>
    </source>
</evidence>